<evidence type="ECO:0000313" key="3">
    <source>
        <dbReference type="Proteomes" id="UP000765509"/>
    </source>
</evidence>
<dbReference type="AlphaFoldDB" id="A0A9Q3BLK9"/>
<organism evidence="2 3">
    <name type="scientific">Austropuccinia psidii MF-1</name>
    <dbReference type="NCBI Taxonomy" id="1389203"/>
    <lineage>
        <taxon>Eukaryota</taxon>
        <taxon>Fungi</taxon>
        <taxon>Dikarya</taxon>
        <taxon>Basidiomycota</taxon>
        <taxon>Pucciniomycotina</taxon>
        <taxon>Pucciniomycetes</taxon>
        <taxon>Pucciniales</taxon>
        <taxon>Sphaerophragmiaceae</taxon>
        <taxon>Austropuccinia</taxon>
    </lineage>
</organism>
<dbReference type="Proteomes" id="UP000765509">
    <property type="component" value="Unassembled WGS sequence"/>
</dbReference>
<sequence length="575" mass="66342">MLIQLRSFRMVFHSSLWRSWLAFSICFCLLDLTRTSLRKLSKQIYPVACEDYGSLSHTLEGPLRESNGNRDGSNPPPVLENSVHSELREIGLSTTSHQDSEHYLHHRPDNINILSTAYKSSSDTKQSPDTSQQVTDQKPKFDLNVAPTDFEELYLDQSQPPNSQKHLSDNLKSNSDIESPSSSKTLDEEPLTSTNVFNDLNNLQELGRDSLVKASLHHGKRKRFSKATEKGDSEQTPLGQTRVGTAPQSLRDGHVSTIVDDVKEPPISLLMNNQDKGKNKLHIWGLGYPPCDAFVELMTRFYQRTFQKNPPKPELSQKQLQADWKDLSQIRSGKGIFRSTFRSEKIYEYTAFAKARGSQKLQDSHTGYAVEYNGNIIAGNSLFRNLGLTRLEARLLSGLDEKWREKDSKIIGTYEYYRIFKFIDYSNKAVLKNISNLNQFYHPPLFDQDKLRDTQVKAFWFLYEFWNNVDIFQIPINEEGALIRILLGKAKSRESPCQVYTAYSWKIIDYYFKTQLNLARPPPLKSALRIILFQEVLYHTNFRVTREILDCDFKLKLIKSTPFNEDKETKFMVFL</sequence>
<name>A0A9Q3BLK9_9BASI</name>
<feature type="compositionally biased region" description="Polar residues" evidence="1">
    <location>
        <begin position="119"/>
        <end position="136"/>
    </location>
</feature>
<keyword evidence="3" id="KW-1185">Reference proteome</keyword>
<evidence type="ECO:0000256" key="1">
    <source>
        <dbReference type="SAM" id="MobiDB-lite"/>
    </source>
</evidence>
<feature type="compositionally biased region" description="Polar residues" evidence="1">
    <location>
        <begin position="234"/>
        <end position="248"/>
    </location>
</feature>
<feature type="compositionally biased region" description="Polar residues" evidence="1">
    <location>
        <begin position="156"/>
        <end position="184"/>
    </location>
</feature>
<gene>
    <name evidence="2" type="ORF">O181_006862</name>
</gene>
<feature type="region of interest" description="Disordered" evidence="1">
    <location>
        <begin position="119"/>
        <end position="140"/>
    </location>
</feature>
<comment type="caution">
    <text evidence="2">The sequence shown here is derived from an EMBL/GenBank/DDBJ whole genome shotgun (WGS) entry which is preliminary data.</text>
</comment>
<protein>
    <submittedName>
        <fullName evidence="2">Uncharacterized protein</fullName>
    </submittedName>
</protein>
<reference evidence="2" key="1">
    <citation type="submission" date="2021-03" db="EMBL/GenBank/DDBJ databases">
        <title>Draft genome sequence of rust myrtle Austropuccinia psidii MF-1, a brazilian biotype.</title>
        <authorList>
            <person name="Quecine M.C."/>
            <person name="Pachon D.M.R."/>
            <person name="Bonatelli M.L."/>
            <person name="Correr F.H."/>
            <person name="Franceschini L.M."/>
            <person name="Leite T.F."/>
            <person name="Margarido G.R.A."/>
            <person name="Almeida C.A."/>
            <person name="Ferrarezi J.A."/>
            <person name="Labate C.A."/>
        </authorList>
    </citation>
    <scope>NUCLEOTIDE SEQUENCE</scope>
    <source>
        <strain evidence="2">MF-1</strain>
    </source>
</reference>
<feature type="region of interest" description="Disordered" evidence="1">
    <location>
        <begin position="60"/>
        <end position="81"/>
    </location>
</feature>
<evidence type="ECO:0000313" key="2">
    <source>
        <dbReference type="EMBL" id="MBW0467147.1"/>
    </source>
</evidence>
<proteinExistence type="predicted"/>
<accession>A0A9Q3BLK9</accession>
<feature type="region of interest" description="Disordered" evidence="1">
    <location>
        <begin position="214"/>
        <end position="248"/>
    </location>
</feature>
<dbReference type="EMBL" id="AVOT02001500">
    <property type="protein sequence ID" value="MBW0467147.1"/>
    <property type="molecule type" value="Genomic_DNA"/>
</dbReference>
<feature type="region of interest" description="Disordered" evidence="1">
    <location>
        <begin position="156"/>
        <end position="192"/>
    </location>
</feature>
<feature type="compositionally biased region" description="Basic residues" evidence="1">
    <location>
        <begin position="215"/>
        <end position="225"/>
    </location>
</feature>